<sequence length="302" mass="33496">MASPAGGGGAVARPRPGESDARVSARGFLLGLAVPASVASLQQMFFDRVFMGHALFVAVVFCGAAVAVMHSQYQGRKIQTAIRAALLGDGFAMGVILVTSAPSSWQAFGWYAMILCAFHYSEYLATALTNPQSVSNDSFLLNHSWAYSVAAASSWVEFWLERALFPGLKEFSFTIGLGLLLCVSGEIIRKLAMFTARTNFNHIVQNEKRPDHQLVTHGVYSWFRHPSYVGWFWWSVGTQLILNNPICLVGYTAASWTFFRDRVRYEEATLINFFGHAYLEYQQRVGTGLPGIAGYQLQRRPQ</sequence>
<comment type="caution">
    <text evidence="14">The sequence shown here is derived from an EMBL/GenBank/DDBJ whole genome shotgun (WGS) entry which is preliminary data.</text>
</comment>
<keyword evidence="9 13" id="KW-1133">Transmembrane helix</keyword>
<proteinExistence type="inferred from homology"/>
<dbReference type="Proteomes" id="UP000440578">
    <property type="component" value="Unassembled WGS sequence"/>
</dbReference>
<comment type="subcellular location">
    <subcellularLocation>
        <location evidence="13">Endoplasmic reticulum membrane</location>
        <topology evidence="13">Multi-pass membrane protein</topology>
    </subcellularLocation>
    <subcellularLocation>
        <location evidence="2">Membrane</location>
        <topology evidence="2">Multi-pass membrane protein</topology>
    </subcellularLocation>
</comment>
<dbReference type="EMBL" id="VIIS01001301">
    <property type="protein sequence ID" value="KAF0300005.1"/>
    <property type="molecule type" value="Genomic_DNA"/>
</dbReference>
<comment type="similarity">
    <text evidence="3 13">Belongs to the class VI-like SAM-binding methyltransferase superfamily. Isoprenylcysteine carboxyl methyltransferase family.</text>
</comment>
<dbReference type="PANTHER" id="PTHR12714">
    <property type="entry name" value="PROTEIN-S ISOPRENYLCYSTEINE O-METHYLTRANSFERASE"/>
    <property type="match status" value="1"/>
</dbReference>
<dbReference type="AlphaFoldDB" id="A0A6A4W0L8"/>
<evidence type="ECO:0000256" key="8">
    <source>
        <dbReference type="ARBA" id="ARBA00022692"/>
    </source>
</evidence>
<keyword evidence="7 13" id="KW-0949">S-adenosyl-L-methionine</keyword>
<keyword evidence="10 13" id="KW-0472">Membrane</keyword>
<dbReference type="Pfam" id="PF04140">
    <property type="entry name" value="ICMT"/>
    <property type="match status" value="1"/>
</dbReference>
<evidence type="ECO:0000313" key="15">
    <source>
        <dbReference type="Proteomes" id="UP000440578"/>
    </source>
</evidence>
<reference evidence="14 15" key="1">
    <citation type="submission" date="2019-07" db="EMBL/GenBank/DDBJ databases">
        <title>Draft genome assembly of a fouling barnacle, Amphibalanus amphitrite (Darwin, 1854): The first reference genome for Thecostraca.</title>
        <authorList>
            <person name="Kim W."/>
        </authorList>
    </citation>
    <scope>NUCLEOTIDE SEQUENCE [LARGE SCALE GENOMIC DNA]</scope>
    <source>
        <strain evidence="14">SNU_AA5</strain>
        <tissue evidence="14">Soma without cirri and trophi</tissue>
    </source>
</reference>
<comment type="catalytic activity">
    <reaction evidence="1 13">
        <text>[protein]-C-terminal S-[(2E,6E)-farnesyl]-L-cysteine + S-adenosyl-L-methionine = [protein]-C-terminal S-[(2E,6E)-farnesyl]-L-cysteine methyl ester + S-adenosyl-L-homocysteine</text>
        <dbReference type="Rhea" id="RHEA:21672"/>
        <dbReference type="Rhea" id="RHEA-COMP:12125"/>
        <dbReference type="Rhea" id="RHEA-COMP:12126"/>
        <dbReference type="ChEBI" id="CHEBI:57856"/>
        <dbReference type="ChEBI" id="CHEBI:59789"/>
        <dbReference type="ChEBI" id="CHEBI:90510"/>
        <dbReference type="ChEBI" id="CHEBI:90511"/>
        <dbReference type="EC" id="2.1.1.100"/>
    </reaction>
</comment>
<name>A0A6A4W0L8_AMPAM</name>
<evidence type="ECO:0000256" key="11">
    <source>
        <dbReference type="ARBA" id="ARBA00023572"/>
    </source>
</evidence>
<evidence type="ECO:0000256" key="12">
    <source>
        <dbReference type="ARBA" id="ARBA00023656"/>
    </source>
</evidence>
<evidence type="ECO:0000256" key="13">
    <source>
        <dbReference type="RuleBase" id="RU362022"/>
    </source>
</evidence>
<organism evidence="14 15">
    <name type="scientific">Amphibalanus amphitrite</name>
    <name type="common">Striped barnacle</name>
    <name type="synonym">Balanus amphitrite</name>
    <dbReference type="NCBI Taxonomy" id="1232801"/>
    <lineage>
        <taxon>Eukaryota</taxon>
        <taxon>Metazoa</taxon>
        <taxon>Ecdysozoa</taxon>
        <taxon>Arthropoda</taxon>
        <taxon>Crustacea</taxon>
        <taxon>Multicrustacea</taxon>
        <taxon>Cirripedia</taxon>
        <taxon>Thoracica</taxon>
        <taxon>Thoracicalcarea</taxon>
        <taxon>Balanomorpha</taxon>
        <taxon>Balanoidea</taxon>
        <taxon>Balanidae</taxon>
        <taxon>Amphibalaninae</taxon>
        <taxon>Amphibalanus</taxon>
    </lineage>
</organism>
<evidence type="ECO:0000256" key="1">
    <source>
        <dbReference type="ARBA" id="ARBA00001450"/>
    </source>
</evidence>
<dbReference type="Gene3D" id="1.20.120.1630">
    <property type="match status" value="1"/>
</dbReference>
<evidence type="ECO:0000256" key="5">
    <source>
        <dbReference type="ARBA" id="ARBA00022603"/>
    </source>
</evidence>
<keyword evidence="13" id="KW-0256">Endoplasmic reticulum</keyword>
<feature type="transmembrane region" description="Helical" evidence="13">
    <location>
        <begin position="50"/>
        <end position="69"/>
    </location>
</feature>
<accession>A0A6A4W0L8</accession>
<evidence type="ECO:0000256" key="10">
    <source>
        <dbReference type="ARBA" id="ARBA00023136"/>
    </source>
</evidence>
<dbReference type="PANTHER" id="PTHR12714:SF9">
    <property type="entry name" value="PROTEIN-S-ISOPRENYLCYSTEINE O-METHYLTRANSFERASE"/>
    <property type="match status" value="1"/>
</dbReference>
<dbReference type="EC" id="2.1.1.100" evidence="4 13"/>
<evidence type="ECO:0000256" key="9">
    <source>
        <dbReference type="ARBA" id="ARBA00022989"/>
    </source>
</evidence>
<comment type="caution">
    <text evidence="13">Lacks conserved residue(s) required for the propagation of feature annotation.</text>
</comment>
<keyword evidence="5 13" id="KW-0489">Methyltransferase</keyword>
<dbReference type="InterPro" id="IPR025770">
    <property type="entry name" value="PPMT_MeTrfase"/>
</dbReference>
<dbReference type="GO" id="GO:0032259">
    <property type="term" value="P:methylation"/>
    <property type="evidence" value="ECO:0007669"/>
    <property type="project" value="UniProtKB-KW"/>
</dbReference>
<evidence type="ECO:0000256" key="6">
    <source>
        <dbReference type="ARBA" id="ARBA00022679"/>
    </source>
</evidence>
<dbReference type="OrthoDB" id="422086at2759"/>
<protein>
    <recommendedName>
        <fullName evidence="12 13">Protein-S-isoprenylcysteine O-methyltransferase</fullName>
        <ecNumber evidence="4 13">2.1.1.100</ecNumber>
    </recommendedName>
</protein>
<dbReference type="GO" id="GO:0005789">
    <property type="term" value="C:endoplasmic reticulum membrane"/>
    <property type="evidence" value="ECO:0007669"/>
    <property type="project" value="UniProtKB-SubCell"/>
</dbReference>
<evidence type="ECO:0000313" key="14">
    <source>
        <dbReference type="EMBL" id="KAF0300005.1"/>
    </source>
</evidence>
<keyword evidence="6 14" id="KW-0808">Transferase</keyword>
<keyword evidence="8 13" id="KW-0812">Transmembrane</keyword>
<gene>
    <name evidence="14" type="primary">icmt_0</name>
    <name evidence="14" type="ORF">FJT64_027387</name>
</gene>
<keyword evidence="15" id="KW-1185">Reference proteome</keyword>
<evidence type="ECO:0000256" key="4">
    <source>
        <dbReference type="ARBA" id="ARBA00012151"/>
    </source>
</evidence>
<dbReference type="GO" id="GO:0004671">
    <property type="term" value="F:protein C-terminal S-isoprenylcysteine carboxyl O-methyltransferase activity"/>
    <property type="evidence" value="ECO:0007669"/>
    <property type="project" value="UniProtKB-EC"/>
</dbReference>
<evidence type="ECO:0000256" key="3">
    <source>
        <dbReference type="ARBA" id="ARBA00009140"/>
    </source>
</evidence>
<dbReference type="InterPro" id="IPR007269">
    <property type="entry name" value="ICMT_MeTrfase"/>
</dbReference>
<evidence type="ECO:0000256" key="7">
    <source>
        <dbReference type="ARBA" id="ARBA00022691"/>
    </source>
</evidence>
<evidence type="ECO:0000256" key="2">
    <source>
        <dbReference type="ARBA" id="ARBA00004141"/>
    </source>
</evidence>
<feature type="transmembrane region" description="Helical" evidence="13">
    <location>
        <begin position="81"/>
        <end position="102"/>
    </location>
</feature>
<dbReference type="PROSITE" id="PS51564">
    <property type="entry name" value="SAM_ICMT"/>
    <property type="match status" value="1"/>
</dbReference>
<comment type="function">
    <text evidence="11">Catalyzes the post-translational methylation of isoprenylated C-terminal cysteine residues.</text>
</comment>